<comment type="subcellular location">
    <subcellularLocation>
        <location evidence="1">Membrane</location>
    </subcellularLocation>
</comment>
<sequence length="149" mass="16438">MSQPSPWYIDENPSDIHSGNSSDYVYHTNVQPLLKFLEDLITSVSIAVCGFSSLANSINIVVFLKEGFQSTSNISFFALAIADLLISIILTGYMLSQHSVIETSNGPITNIITTYLIPCAESIDLIALWITTIITWERLFCIAFPLTVS</sequence>
<dbReference type="InterPro" id="IPR017452">
    <property type="entry name" value="GPCR_Rhodpsn_7TM"/>
</dbReference>
<dbReference type="Proteomes" id="UP000762676">
    <property type="component" value="Unassembled WGS sequence"/>
</dbReference>
<dbReference type="AlphaFoldDB" id="A0AAV4HDG7"/>
<dbReference type="Gene3D" id="1.20.1070.10">
    <property type="entry name" value="Rhodopsin 7-helix transmembrane proteins"/>
    <property type="match status" value="1"/>
</dbReference>
<evidence type="ECO:0000256" key="3">
    <source>
        <dbReference type="ARBA" id="ARBA00022989"/>
    </source>
</evidence>
<dbReference type="EMBL" id="BMAT01012571">
    <property type="protein sequence ID" value="GFR94845.1"/>
    <property type="molecule type" value="Genomic_DNA"/>
</dbReference>
<feature type="transmembrane region" description="Helical" evidence="5">
    <location>
        <begin position="40"/>
        <end position="64"/>
    </location>
</feature>
<gene>
    <name evidence="7" type="ORF">ElyMa_006260000</name>
</gene>
<evidence type="ECO:0000313" key="7">
    <source>
        <dbReference type="EMBL" id="GFR94845.1"/>
    </source>
</evidence>
<feature type="transmembrane region" description="Helical" evidence="5">
    <location>
        <begin position="115"/>
        <end position="136"/>
    </location>
</feature>
<proteinExistence type="predicted"/>
<feature type="domain" description="G-protein coupled receptors family 1 profile" evidence="6">
    <location>
        <begin position="55"/>
        <end position="149"/>
    </location>
</feature>
<reference evidence="7 8" key="1">
    <citation type="journal article" date="2021" name="Elife">
        <title>Chloroplast acquisition without the gene transfer in kleptoplastic sea slugs, Plakobranchus ocellatus.</title>
        <authorList>
            <person name="Maeda T."/>
            <person name="Takahashi S."/>
            <person name="Yoshida T."/>
            <person name="Shimamura S."/>
            <person name="Takaki Y."/>
            <person name="Nagai Y."/>
            <person name="Toyoda A."/>
            <person name="Suzuki Y."/>
            <person name="Arimoto A."/>
            <person name="Ishii H."/>
            <person name="Satoh N."/>
            <person name="Nishiyama T."/>
            <person name="Hasebe M."/>
            <person name="Maruyama T."/>
            <person name="Minagawa J."/>
            <person name="Obokata J."/>
            <person name="Shigenobu S."/>
        </authorList>
    </citation>
    <scope>NUCLEOTIDE SEQUENCE [LARGE SCALE GENOMIC DNA]</scope>
</reference>
<evidence type="ECO:0000256" key="2">
    <source>
        <dbReference type="ARBA" id="ARBA00022692"/>
    </source>
</evidence>
<keyword evidence="7" id="KW-0675">Receptor</keyword>
<keyword evidence="2 5" id="KW-0812">Transmembrane</keyword>
<dbReference type="GO" id="GO:0016020">
    <property type="term" value="C:membrane"/>
    <property type="evidence" value="ECO:0007669"/>
    <property type="project" value="UniProtKB-SubCell"/>
</dbReference>
<keyword evidence="3 5" id="KW-1133">Transmembrane helix</keyword>
<organism evidence="7 8">
    <name type="scientific">Elysia marginata</name>
    <dbReference type="NCBI Taxonomy" id="1093978"/>
    <lineage>
        <taxon>Eukaryota</taxon>
        <taxon>Metazoa</taxon>
        <taxon>Spiralia</taxon>
        <taxon>Lophotrochozoa</taxon>
        <taxon>Mollusca</taxon>
        <taxon>Gastropoda</taxon>
        <taxon>Heterobranchia</taxon>
        <taxon>Euthyneura</taxon>
        <taxon>Panpulmonata</taxon>
        <taxon>Sacoglossa</taxon>
        <taxon>Placobranchoidea</taxon>
        <taxon>Plakobranchidae</taxon>
        <taxon>Elysia</taxon>
    </lineage>
</organism>
<keyword evidence="8" id="KW-1185">Reference proteome</keyword>
<feature type="transmembrane region" description="Helical" evidence="5">
    <location>
        <begin position="76"/>
        <end position="95"/>
    </location>
</feature>
<evidence type="ECO:0000256" key="5">
    <source>
        <dbReference type="SAM" id="Phobius"/>
    </source>
</evidence>
<dbReference type="SUPFAM" id="SSF81321">
    <property type="entry name" value="Family A G protein-coupled receptor-like"/>
    <property type="match status" value="1"/>
</dbReference>
<accession>A0AAV4HDG7</accession>
<keyword evidence="4 5" id="KW-0472">Membrane</keyword>
<name>A0AAV4HDG7_9GAST</name>
<evidence type="ECO:0000256" key="4">
    <source>
        <dbReference type="ARBA" id="ARBA00023136"/>
    </source>
</evidence>
<comment type="caution">
    <text evidence="7">The sequence shown here is derived from an EMBL/GenBank/DDBJ whole genome shotgun (WGS) entry which is preliminary data.</text>
</comment>
<protein>
    <submittedName>
        <fullName evidence="7">Chemosensory receptor A</fullName>
    </submittedName>
</protein>
<evidence type="ECO:0000259" key="6">
    <source>
        <dbReference type="PROSITE" id="PS50262"/>
    </source>
</evidence>
<evidence type="ECO:0000313" key="8">
    <source>
        <dbReference type="Proteomes" id="UP000762676"/>
    </source>
</evidence>
<dbReference type="PROSITE" id="PS50262">
    <property type="entry name" value="G_PROTEIN_RECEP_F1_2"/>
    <property type="match status" value="1"/>
</dbReference>
<evidence type="ECO:0000256" key="1">
    <source>
        <dbReference type="ARBA" id="ARBA00004370"/>
    </source>
</evidence>